<evidence type="ECO:0000256" key="2">
    <source>
        <dbReference type="ARBA" id="ARBA00022692"/>
    </source>
</evidence>
<dbReference type="InterPro" id="IPR037185">
    <property type="entry name" value="EmrE-like"/>
</dbReference>
<keyword evidence="2 6" id="KW-0812">Transmembrane</keyword>
<evidence type="ECO:0000256" key="4">
    <source>
        <dbReference type="ARBA" id="ARBA00023136"/>
    </source>
</evidence>
<dbReference type="PANTHER" id="PTHR12570:SF65">
    <property type="entry name" value="MAGNESIUM TRANSPORTER NIPA9-RELATED"/>
    <property type="match status" value="1"/>
</dbReference>
<proteinExistence type="predicted"/>
<feature type="transmembrane region" description="Helical" evidence="6">
    <location>
        <begin position="279"/>
        <end position="297"/>
    </location>
</feature>
<evidence type="ECO:0000256" key="6">
    <source>
        <dbReference type="SAM" id="Phobius"/>
    </source>
</evidence>
<feature type="compositionally biased region" description="Acidic residues" evidence="5">
    <location>
        <begin position="470"/>
        <end position="487"/>
    </location>
</feature>
<feature type="transmembrane region" description="Helical" evidence="6">
    <location>
        <begin position="411"/>
        <end position="431"/>
    </location>
</feature>
<evidence type="ECO:0000256" key="1">
    <source>
        <dbReference type="ARBA" id="ARBA00004141"/>
    </source>
</evidence>
<keyword evidence="3 6" id="KW-1133">Transmembrane helix</keyword>
<feature type="transmembrane region" description="Helical" evidence="6">
    <location>
        <begin position="443"/>
        <end position="463"/>
    </location>
</feature>
<gene>
    <name evidence="7" type="ORF">LAESUDRAFT_719194</name>
</gene>
<dbReference type="Pfam" id="PF05653">
    <property type="entry name" value="Mg_trans_NIPA"/>
    <property type="match status" value="1"/>
</dbReference>
<comment type="subcellular location">
    <subcellularLocation>
        <location evidence="1">Membrane</location>
        <topology evidence="1">Multi-pass membrane protein</topology>
    </subcellularLocation>
</comment>
<feature type="transmembrane region" description="Helical" evidence="6">
    <location>
        <begin position="317"/>
        <end position="334"/>
    </location>
</feature>
<feature type="transmembrane region" description="Helical" evidence="6">
    <location>
        <begin position="224"/>
        <end position="245"/>
    </location>
</feature>
<feature type="transmembrane region" description="Helical" evidence="6">
    <location>
        <begin position="36"/>
        <end position="54"/>
    </location>
</feature>
<dbReference type="GO" id="GO:0016020">
    <property type="term" value="C:membrane"/>
    <property type="evidence" value="ECO:0007669"/>
    <property type="project" value="UniProtKB-SubCell"/>
</dbReference>
<dbReference type="OrthoDB" id="165382at2759"/>
<dbReference type="Proteomes" id="UP000076871">
    <property type="component" value="Unassembled WGS sequence"/>
</dbReference>
<feature type="region of interest" description="Disordered" evidence="5">
    <location>
        <begin position="470"/>
        <end position="511"/>
    </location>
</feature>
<keyword evidence="8" id="KW-1185">Reference proteome</keyword>
<evidence type="ECO:0000313" key="8">
    <source>
        <dbReference type="Proteomes" id="UP000076871"/>
    </source>
</evidence>
<keyword evidence="4 6" id="KW-0472">Membrane</keyword>
<evidence type="ECO:0000256" key="3">
    <source>
        <dbReference type="ARBA" id="ARBA00022989"/>
    </source>
</evidence>
<feature type="compositionally biased region" description="Basic and acidic residues" evidence="5">
    <location>
        <begin position="542"/>
        <end position="554"/>
    </location>
</feature>
<dbReference type="SUPFAM" id="SSF103481">
    <property type="entry name" value="Multidrug resistance efflux transporter EmrE"/>
    <property type="match status" value="1"/>
</dbReference>
<dbReference type="AlphaFoldDB" id="A0A165ICE6"/>
<dbReference type="PANTHER" id="PTHR12570">
    <property type="match status" value="1"/>
</dbReference>
<sequence>MLMVNAAATVVLTKTVRVSADAGPELPQLPQITKGTLAGIVVAISGNIIISLALNCQKLAHKRLEQKREARARELESCPTSSASDSDSLSTGHIDLERRRVNDLAHGRVTKSSSLDPPAELVTLVETEPLLESPISFTSYGSASAKISRKRQGKWKLPLLSKLLASRKDNEDVIHETDTAHLATTHALTPVDVIPVRPGSVNSLHRESSDEVWGNESDYLKSKLWWLGFLLMNIGELGNFISYAFAPASVVAPLGTFALIANCIFAPVMLKEHFVKQDFLGIIIATIGAVTVVLSSNSSDVQLDTKGLLHAITQRPFLAYAGTYIGGAVVLSWLSQGEFGKRWVYVDVGLCALFGGFTVLSTKAISTLLTREWFDVFTEWITYPVIAVLIGTGIGQIRYLNRALMRFDSKLVVPTQFVLFNLSAIIGSAILYGDFIEATFHQIMTFLYGCAATFAGVFIIAWAPSGLDEPSEVEGAEDDELLPDVDEGPTRSRSGSVARRNRAKPVISESTTASPALRYRHSIVGMYGLSPAQRVLLLNPSPRDEIHPHSHDPESQLSSTPDSVRRRRAISWLGDDGGHGGWRSATIPIAGTRESSRNSFAQRE</sequence>
<dbReference type="EMBL" id="KV427605">
    <property type="protein sequence ID" value="KZT12886.1"/>
    <property type="molecule type" value="Genomic_DNA"/>
</dbReference>
<feature type="transmembrane region" description="Helical" evidence="6">
    <location>
        <begin position="343"/>
        <end position="360"/>
    </location>
</feature>
<feature type="region of interest" description="Disordered" evidence="5">
    <location>
        <begin position="541"/>
        <end position="604"/>
    </location>
</feature>
<name>A0A165ICE6_9APHY</name>
<organism evidence="7 8">
    <name type="scientific">Laetiporus sulphureus 93-53</name>
    <dbReference type="NCBI Taxonomy" id="1314785"/>
    <lineage>
        <taxon>Eukaryota</taxon>
        <taxon>Fungi</taxon>
        <taxon>Dikarya</taxon>
        <taxon>Basidiomycota</taxon>
        <taxon>Agaricomycotina</taxon>
        <taxon>Agaricomycetes</taxon>
        <taxon>Polyporales</taxon>
        <taxon>Laetiporus</taxon>
    </lineage>
</organism>
<dbReference type="GeneID" id="63824610"/>
<dbReference type="GO" id="GO:0015095">
    <property type="term" value="F:magnesium ion transmembrane transporter activity"/>
    <property type="evidence" value="ECO:0007669"/>
    <property type="project" value="InterPro"/>
</dbReference>
<protein>
    <submittedName>
        <fullName evidence="7">DUF803-domain-containing protein</fullName>
    </submittedName>
</protein>
<dbReference type="InterPro" id="IPR008521">
    <property type="entry name" value="Mg_trans_NIPA"/>
</dbReference>
<accession>A0A165ICE6</accession>
<feature type="transmembrane region" description="Helical" evidence="6">
    <location>
        <begin position="251"/>
        <end position="270"/>
    </location>
</feature>
<reference evidence="7 8" key="1">
    <citation type="journal article" date="2016" name="Mol. Biol. Evol.">
        <title>Comparative Genomics of Early-Diverging Mushroom-Forming Fungi Provides Insights into the Origins of Lignocellulose Decay Capabilities.</title>
        <authorList>
            <person name="Nagy L.G."/>
            <person name="Riley R."/>
            <person name="Tritt A."/>
            <person name="Adam C."/>
            <person name="Daum C."/>
            <person name="Floudas D."/>
            <person name="Sun H."/>
            <person name="Yadav J.S."/>
            <person name="Pangilinan J."/>
            <person name="Larsson K.H."/>
            <person name="Matsuura K."/>
            <person name="Barry K."/>
            <person name="Labutti K."/>
            <person name="Kuo R."/>
            <person name="Ohm R.A."/>
            <person name="Bhattacharya S.S."/>
            <person name="Shirouzu T."/>
            <person name="Yoshinaga Y."/>
            <person name="Martin F.M."/>
            <person name="Grigoriev I.V."/>
            <person name="Hibbett D.S."/>
        </authorList>
    </citation>
    <scope>NUCLEOTIDE SEQUENCE [LARGE SCALE GENOMIC DNA]</scope>
    <source>
        <strain evidence="7 8">93-53</strain>
    </source>
</reference>
<feature type="transmembrane region" description="Helical" evidence="6">
    <location>
        <begin position="380"/>
        <end position="399"/>
    </location>
</feature>
<dbReference type="RefSeq" id="XP_040770396.1">
    <property type="nucleotide sequence ID" value="XM_040907581.1"/>
</dbReference>
<evidence type="ECO:0000256" key="5">
    <source>
        <dbReference type="SAM" id="MobiDB-lite"/>
    </source>
</evidence>
<dbReference type="InParanoid" id="A0A165ICE6"/>
<evidence type="ECO:0000313" key="7">
    <source>
        <dbReference type="EMBL" id="KZT12886.1"/>
    </source>
</evidence>